<dbReference type="AlphaFoldDB" id="A0A3E0TVL7"/>
<protein>
    <submittedName>
        <fullName evidence="2">DUF1837 domain-containing protein</fullName>
    </submittedName>
</protein>
<evidence type="ECO:0000259" key="1">
    <source>
        <dbReference type="Pfam" id="PF08878"/>
    </source>
</evidence>
<sequence length="315" mass="36043">MEKLKNINWEDLVDGKHSWISEHLKEHDPIQDGKVITRYYSVDFSGTQQETVALVDSIAESISHYVYDQKQLNEMNQKGITPFRKAVSFFGETNPDMDGKYGELLLYILTEAILQTPLICHKLSLLTNTNDQVKGGDGIFFGEYEDELSILIGESKIHQTHSSALVDAMGSLDRFHDNYSSDNLSHELFIARSNISENFEFDEIEALYKAFTPGTKEYKNCIKTHPVLLVFESSKIKSIEEKAKNKAEAEELFDKWLTKRANKTKEAIEEQLDNYPNLKAVYLDVFLLPLNNVSKFKNALYKAIHGIDYKPTKAK</sequence>
<organism evidence="2 3">
    <name type="scientific">Thalassotalea euphylliae</name>
    <dbReference type="NCBI Taxonomy" id="1655234"/>
    <lineage>
        <taxon>Bacteria</taxon>
        <taxon>Pseudomonadati</taxon>
        <taxon>Pseudomonadota</taxon>
        <taxon>Gammaproteobacteria</taxon>
        <taxon>Alteromonadales</taxon>
        <taxon>Colwelliaceae</taxon>
        <taxon>Thalassotalea</taxon>
    </lineage>
</organism>
<comment type="caution">
    <text evidence="2">The sequence shown here is derived from an EMBL/GenBank/DDBJ whole genome shotgun (WGS) entry which is preliminary data.</text>
</comment>
<evidence type="ECO:0000313" key="2">
    <source>
        <dbReference type="EMBL" id="REL28403.1"/>
    </source>
</evidence>
<proteinExistence type="predicted"/>
<dbReference type="OrthoDB" id="6396828at2"/>
<feature type="domain" description="Anti-bacteriophage protein A/HamA C-terminal" evidence="1">
    <location>
        <begin position="24"/>
        <end position="304"/>
    </location>
</feature>
<dbReference type="EMBL" id="QUOU01000001">
    <property type="protein sequence ID" value="REL28403.1"/>
    <property type="molecule type" value="Genomic_DNA"/>
</dbReference>
<dbReference type="Pfam" id="PF08878">
    <property type="entry name" value="HamA"/>
    <property type="match status" value="1"/>
</dbReference>
<gene>
    <name evidence="2" type="ORF">DXX93_18765</name>
</gene>
<evidence type="ECO:0000313" key="3">
    <source>
        <dbReference type="Proteomes" id="UP000256478"/>
    </source>
</evidence>
<dbReference type="Proteomes" id="UP000256478">
    <property type="component" value="Unassembled WGS sequence"/>
</dbReference>
<accession>A0A3E0TVL7</accession>
<reference evidence="2 3" key="1">
    <citation type="submission" date="2018-08" db="EMBL/GenBank/DDBJ databases">
        <title>Thalassotalea euphylliae genome.</title>
        <authorList>
            <person name="Summers S."/>
            <person name="Rice S.A."/>
            <person name="Freckelton M.L."/>
            <person name="Nedved B.T."/>
            <person name="Hadfield M.G."/>
        </authorList>
    </citation>
    <scope>NUCLEOTIDE SEQUENCE [LARGE SCALE GENOMIC DNA]</scope>
    <source>
        <strain evidence="2 3">H1</strain>
    </source>
</reference>
<name>A0A3E0TVL7_9GAMM</name>
<dbReference type="InterPro" id="IPR014976">
    <property type="entry name" value="AbpA_HamA_C"/>
</dbReference>
<dbReference type="RefSeq" id="WP_116009439.1">
    <property type="nucleotide sequence ID" value="NZ_QUOU01000001.1"/>
</dbReference>